<reference evidence="1" key="1">
    <citation type="submission" date="2020-03" db="EMBL/GenBank/DDBJ databases">
        <title>The deep terrestrial virosphere.</title>
        <authorList>
            <person name="Holmfeldt K."/>
            <person name="Nilsson E."/>
            <person name="Simone D."/>
            <person name="Lopez-Fernandez M."/>
            <person name="Wu X."/>
            <person name="de Brujin I."/>
            <person name="Lundin D."/>
            <person name="Andersson A."/>
            <person name="Bertilsson S."/>
            <person name="Dopson M."/>
        </authorList>
    </citation>
    <scope>NUCLEOTIDE SEQUENCE</scope>
    <source>
        <strain evidence="1">MM415A04229</strain>
    </source>
</reference>
<dbReference type="AlphaFoldDB" id="A0A6M3JJ46"/>
<accession>A0A6M3JJ46</accession>
<protein>
    <submittedName>
        <fullName evidence="1">Uncharacterized protein</fullName>
    </submittedName>
</protein>
<proteinExistence type="predicted"/>
<evidence type="ECO:0000313" key="1">
    <source>
        <dbReference type="EMBL" id="QJA69846.1"/>
    </source>
</evidence>
<organism evidence="1">
    <name type="scientific">viral metagenome</name>
    <dbReference type="NCBI Taxonomy" id="1070528"/>
    <lineage>
        <taxon>unclassified sequences</taxon>
        <taxon>metagenomes</taxon>
        <taxon>organismal metagenomes</taxon>
    </lineage>
</organism>
<sequence>MERNTSKSKYVPVSLTEEFILNWSAVRPELYGWRYYRIEYGGPNECCFMERPVYLPPRANAYVFDLLFDFWQTRGKGRRKILHDIIRELEESMG</sequence>
<dbReference type="EMBL" id="MT141741">
    <property type="protein sequence ID" value="QJA69846.1"/>
    <property type="molecule type" value="Genomic_DNA"/>
</dbReference>
<gene>
    <name evidence="1" type="ORF">MM415A04229_0004</name>
</gene>
<name>A0A6M3JJ46_9ZZZZ</name>